<evidence type="ECO:0000313" key="2">
    <source>
        <dbReference type="Proteomes" id="UP001605261"/>
    </source>
</evidence>
<gene>
    <name evidence="1" type="ORF">ACEU0G_003321</name>
</gene>
<name>A0ABW7CWF9_9GAMM</name>
<reference evidence="1 2" key="1">
    <citation type="submission" date="2024-09" db="EMBL/GenBank/DDBJ databases">
        <authorList>
            <consortium name="All-Russian atlas of soil microorganisms"/>
            <consortium name="as a basis for the search for new antimicrobial producers and enzymes with unique properties"/>
            <person name="Sokolova E.A."/>
            <person name="Voronina E.N."/>
        </authorList>
    </citation>
    <scope>NUCLEOTIDE SEQUENCE [LARGE SCALE GENOMIC DNA]</scope>
    <source>
        <strain evidence="1 2">AF-22b-331.1</strain>
    </source>
</reference>
<proteinExistence type="predicted"/>
<dbReference type="EMBL" id="JBHGCJ010000005">
    <property type="protein sequence ID" value="MFG6109310.1"/>
    <property type="molecule type" value="Genomic_DNA"/>
</dbReference>
<protein>
    <submittedName>
        <fullName evidence="1">Uncharacterized protein</fullName>
    </submittedName>
</protein>
<dbReference type="RefSeq" id="WP_394162896.1">
    <property type="nucleotide sequence ID" value="NZ_JBHGCJ010000005.1"/>
</dbReference>
<accession>A0ABW7CWF9</accession>
<sequence length="318" mass="34398">MKTPIRSFQIAATGLDLLHQTRLKLASSLLLAERMDVALQPWSGQAVDLLVIGLDHPASAAALHQAHALGVPTLLVARRFGAIARGELPHGATVRDLNEQLSTLLLATPDAADVVQGTPLLMQLARHDAQPAGMHLLQRGAMTLLVDPATRSIALPASTTLAEVAAQLDDATWSLTPIDVETFQHQYAYRLPQRHSFEALFFCIAHHRPELMPAPAAQASLQLRQWPDLSADDVPGHWLLAIARLHARPWRATALATACRIPQDAAQSLFSAALASGLALNQDAPVTPSQRRGDTHDSRFFSWVARRFGLSLFQGAAS</sequence>
<comment type="caution">
    <text evidence="1">The sequence shown here is derived from an EMBL/GenBank/DDBJ whole genome shotgun (WGS) entry which is preliminary data.</text>
</comment>
<evidence type="ECO:0000313" key="1">
    <source>
        <dbReference type="EMBL" id="MFG6109310.1"/>
    </source>
</evidence>
<keyword evidence="2" id="KW-1185">Reference proteome</keyword>
<organism evidence="1 2">
    <name type="scientific">Stenotrophomonas nematodicola</name>
    <dbReference type="NCBI Taxonomy" id="2656746"/>
    <lineage>
        <taxon>Bacteria</taxon>
        <taxon>Pseudomonadati</taxon>
        <taxon>Pseudomonadota</taxon>
        <taxon>Gammaproteobacteria</taxon>
        <taxon>Lysobacterales</taxon>
        <taxon>Lysobacteraceae</taxon>
        <taxon>Stenotrophomonas</taxon>
    </lineage>
</organism>
<dbReference type="Proteomes" id="UP001605261">
    <property type="component" value="Unassembled WGS sequence"/>
</dbReference>